<dbReference type="GO" id="GO:0046872">
    <property type="term" value="F:metal ion binding"/>
    <property type="evidence" value="ECO:0007669"/>
    <property type="project" value="UniProtKB-KW"/>
</dbReference>
<evidence type="ECO:0000256" key="8">
    <source>
        <dbReference type="ARBA" id="ARBA00034120"/>
    </source>
</evidence>
<keyword evidence="4" id="KW-0479">Metal-binding</keyword>
<evidence type="ECO:0000313" key="12">
    <source>
        <dbReference type="EMBL" id="ECC0689014.1"/>
    </source>
</evidence>
<keyword evidence="2" id="KW-0808">Transferase</keyword>
<dbReference type="EMBL" id="AAJERZ010000012">
    <property type="protein sequence ID" value="ECL0495481.1"/>
    <property type="molecule type" value="Genomic_DNA"/>
</dbReference>
<evidence type="ECO:0000313" key="11">
    <source>
        <dbReference type="EMBL" id="EAA1975737.1"/>
    </source>
</evidence>
<sequence length="316" mass="36652">MEIYNLIDAETLMRKGFTSEVMRSPELPKKWYIPKRNGGIRTIYHPSSKVKLIQYWLINNVFSNLPIHNASYAFVKKRSIKSNALMHATAKNKYYVKVDLKDFFPSIKYSNFEHAFNTYRDLIEFPRIYDQELLQLIKTICFISDSSLPIGFPTSPIIANFVAREFDEKLTLNLNSIDSLNAIYTRYADDIIISTNRRGKSAQILNAIKSSIRKVEPNFKINNDKIHICSASGGSIIATGLKICHDFHVTLHRSMKDKIRLYLSLLSKGRLKKEDYNKLSGYIAYAKSIDPHFYTKLNRKYFQEMRGLENSHNKVI</sequence>
<feature type="domain" description="Reverse transcriptase" evidence="10">
    <location>
        <begin position="14"/>
        <end position="243"/>
    </location>
</feature>
<dbReference type="NCBIfam" id="NF038233">
    <property type="entry name" value="retron_St85_RT"/>
    <property type="match status" value="1"/>
</dbReference>
<comment type="caution">
    <text evidence="14">The sequence shown here is derived from an EMBL/GenBank/DDBJ whole genome shotgun (WGS) entry which is preliminary data.</text>
</comment>
<dbReference type="InterPro" id="IPR051083">
    <property type="entry name" value="GrpII_Intron_Splice-Mob/Def"/>
</dbReference>
<keyword evidence="6 14" id="KW-0695">RNA-directed DNA polymerase</keyword>
<dbReference type="PANTHER" id="PTHR34047:SF7">
    <property type="entry name" value="RNA-DIRECTED DNA POLYMERASE"/>
    <property type="match status" value="1"/>
</dbReference>
<proteinExistence type="inferred from homology"/>
<protein>
    <recommendedName>
        <fullName evidence="1">RNA-directed DNA polymerase</fullName>
        <ecNumber evidence="1">2.7.7.49</ecNumber>
    </recommendedName>
</protein>
<organism evidence="14">
    <name type="scientific">Salmonella enterica I</name>
    <dbReference type="NCBI Taxonomy" id="59201"/>
    <lineage>
        <taxon>Bacteria</taxon>
        <taxon>Pseudomonadati</taxon>
        <taxon>Pseudomonadota</taxon>
        <taxon>Gammaproteobacteria</taxon>
        <taxon>Enterobacterales</taxon>
        <taxon>Enterobacteriaceae</taxon>
        <taxon>Salmonella</taxon>
    </lineage>
</organism>
<keyword evidence="5" id="KW-0460">Magnesium</keyword>
<evidence type="ECO:0000313" key="15">
    <source>
        <dbReference type="EMBL" id="ECL0495481.1"/>
    </source>
</evidence>
<name>A0A3T2X6R1_SALET</name>
<evidence type="ECO:0000256" key="4">
    <source>
        <dbReference type="ARBA" id="ARBA00022723"/>
    </source>
</evidence>
<dbReference type="PROSITE" id="PS50878">
    <property type="entry name" value="RT_POL"/>
    <property type="match status" value="1"/>
</dbReference>
<evidence type="ECO:0000256" key="7">
    <source>
        <dbReference type="ARBA" id="ARBA00023118"/>
    </source>
</evidence>
<gene>
    <name evidence="13" type="ORF">DLR06_02670</name>
    <name evidence="11" type="ORF">DM051_00045</name>
    <name evidence="14" type="ORF">DNU30_11045</name>
    <name evidence="15" type="ORF">FKN96_11925</name>
    <name evidence="12" type="ORF">FMV10_11800</name>
</gene>
<dbReference type="EMBL" id="AAIIKY010000002">
    <property type="protein sequence ID" value="ECE5805750.1"/>
    <property type="molecule type" value="Genomic_DNA"/>
</dbReference>
<comment type="catalytic activity">
    <reaction evidence="9">
        <text>DNA(n) + a 2'-deoxyribonucleoside 5'-triphosphate = DNA(n+1) + diphosphate</text>
        <dbReference type="Rhea" id="RHEA:22508"/>
        <dbReference type="Rhea" id="RHEA-COMP:17339"/>
        <dbReference type="Rhea" id="RHEA-COMP:17340"/>
        <dbReference type="ChEBI" id="CHEBI:33019"/>
        <dbReference type="ChEBI" id="CHEBI:61560"/>
        <dbReference type="ChEBI" id="CHEBI:173112"/>
        <dbReference type="EC" id="2.7.7.49"/>
    </reaction>
</comment>
<accession>A0A3T2X6R1</accession>
<dbReference type="PRINTS" id="PR00866">
    <property type="entry name" value="RNADNAPOLMS"/>
</dbReference>
<evidence type="ECO:0000256" key="9">
    <source>
        <dbReference type="ARBA" id="ARBA00048173"/>
    </source>
</evidence>
<dbReference type="GO" id="GO:0003723">
    <property type="term" value="F:RNA binding"/>
    <property type="evidence" value="ECO:0007669"/>
    <property type="project" value="InterPro"/>
</dbReference>
<comment type="similarity">
    <text evidence="8">Belongs to the bacterial reverse transcriptase family.</text>
</comment>
<evidence type="ECO:0000313" key="14">
    <source>
        <dbReference type="EMBL" id="ECE6037999.1"/>
    </source>
</evidence>
<dbReference type="EMBL" id="AAHZXX010000013">
    <property type="protein sequence ID" value="ECC0689014.1"/>
    <property type="molecule type" value="Genomic_DNA"/>
</dbReference>
<dbReference type="PANTHER" id="PTHR34047">
    <property type="entry name" value="NUCLEAR INTRON MATURASE 1, MITOCHONDRIAL-RELATED"/>
    <property type="match status" value="1"/>
</dbReference>
<evidence type="ECO:0000256" key="5">
    <source>
        <dbReference type="ARBA" id="ARBA00022842"/>
    </source>
</evidence>
<dbReference type="Proteomes" id="UP000839671">
    <property type="component" value="Unassembled WGS sequence"/>
</dbReference>
<dbReference type="SUPFAM" id="SSF56672">
    <property type="entry name" value="DNA/RNA polymerases"/>
    <property type="match status" value="1"/>
</dbReference>
<dbReference type="Gene3D" id="3.30.70.270">
    <property type="match status" value="1"/>
</dbReference>
<dbReference type="CDD" id="cd03487">
    <property type="entry name" value="RT_Bac_retron_II"/>
    <property type="match status" value="1"/>
</dbReference>
<dbReference type="InterPro" id="IPR043502">
    <property type="entry name" value="DNA/RNA_pol_sf"/>
</dbReference>
<evidence type="ECO:0000256" key="1">
    <source>
        <dbReference type="ARBA" id="ARBA00012493"/>
    </source>
</evidence>
<dbReference type="InterPro" id="IPR000477">
    <property type="entry name" value="RT_dom"/>
</dbReference>
<keyword evidence="3" id="KW-0548">Nucleotidyltransferase</keyword>
<dbReference type="InterPro" id="IPR000123">
    <property type="entry name" value="Reverse_transcriptase_msDNA"/>
</dbReference>
<dbReference type="GO" id="GO:0003964">
    <property type="term" value="F:RNA-directed DNA polymerase activity"/>
    <property type="evidence" value="ECO:0007669"/>
    <property type="project" value="UniProtKB-KW"/>
</dbReference>
<keyword evidence="7" id="KW-0051">Antiviral defense</keyword>
<evidence type="ECO:0000256" key="3">
    <source>
        <dbReference type="ARBA" id="ARBA00022695"/>
    </source>
</evidence>
<dbReference type="RefSeq" id="WP_023210795.1">
    <property type="nucleotide sequence ID" value="NZ_CP121295.1"/>
</dbReference>
<dbReference type="Pfam" id="PF00078">
    <property type="entry name" value="RVT_1"/>
    <property type="match status" value="1"/>
</dbReference>
<evidence type="ECO:0000313" key="13">
    <source>
        <dbReference type="EMBL" id="ECE5805750.1"/>
    </source>
</evidence>
<evidence type="ECO:0000256" key="6">
    <source>
        <dbReference type="ARBA" id="ARBA00022918"/>
    </source>
</evidence>
<dbReference type="AlphaFoldDB" id="A0A3T2X6R1"/>
<dbReference type="EC" id="2.7.7.49" evidence="1"/>
<dbReference type="GO" id="GO:0051607">
    <property type="term" value="P:defense response to virus"/>
    <property type="evidence" value="ECO:0007669"/>
    <property type="project" value="UniProtKB-KW"/>
</dbReference>
<evidence type="ECO:0000256" key="2">
    <source>
        <dbReference type="ARBA" id="ARBA00022679"/>
    </source>
</evidence>
<evidence type="ECO:0000259" key="10">
    <source>
        <dbReference type="PROSITE" id="PS50878"/>
    </source>
</evidence>
<dbReference type="InterPro" id="IPR043128">
    <property type="entry name" value="Rev_trsase/Diguanyl_cyclase"/>
</dbReference>
<dbReference type="EMBL" id="AAAATI010000001">
    <property type="protein sequence ID" value="EAA1975737.1"/>
    <property type="molecule type" value="Genomic_DNA"/>
</dbReference>
<dbReference type="EMBL" id="AAIIMV010000012">
    <property type="protein sequence ID" value="ECE6037999.1"/>
    <property type="molecule type" value="Genomic_DNA"/>
</dbReference>
<reference evidence="14" key="1">
    <citation type="submission" date="2018-06" db="EMBL/GenBank/DDBJ databases">
        <authorList>
            <person name="Ashton P.M."/>
            <person name="Dallman T."/>
            <person name="Nair S."/>
            <person name="De Pinna E."/>
            <person name="Peters T."/>
            <person name="Grant K."/>
        </authorList>
    </citation>
    <scope>NUCLEOTIDE SEQUENCE</scope>
    <source>
        <strain evidence="14">127525</strain>
        <strain evidence="13">302873</strain>
        <strain evidence="11">310211</strain>
        <strain evidence="15">762338</strain>
        <strain evidence="12">769168</strain>
    </source>
</reference>